<keyword evidence="4" id="KW-0732">Signal</keyword>
<name>A0A2I0BA75_9ASPA</name>
<feature type="chain" id="PRO_5014151282" evidence="4">
    <location>
        <begin position="25"/>
        <end position="220"/>
    </location>
</feature>
<sequence length="220" mass="23917">MARGQPSSFSLYLLLLLLPVSSLAFSPDDVILDALSVAGQSTPGASSPTPTPSSAAASPPLRNPIDGLVSFTGGRGNYRTMAREFLAAHNAARALVNERPMVWDKQLARTAKRWSERRRSDCAIEHSQGPYGENLFWGSGWNWRAADAVGEWVRERDHYNLTDNSCAAGRMCGHFTQIIWSSTLRVGCGRSECFNGGVIITCNYDPPGNYIGENPLTAVP</sequence>
<dbReference type="PRINTS" id="PR00837">
    <property type="entry name" value="V5TPXLIKE"/>
</dbReference>
<dbReference type="STRING" id="1088818.A0A2I0BA75"/>
<keyword evidence="2" id="KW-0568">Pathogenesis-related protein</keyword>
<proteinExistence type="predicted"/>
<dbReference type="SUPFAM" id="SSF55797">
    <property type="entry name" value="PR-1-like"/>
    <property type="match status" value="1"/>
</dbReference>
<dbReference type="InterPro" id="IPR014044">
    <property type="entry name" value="CAP_dom"/>
</dbReference>
<feature type="domain" description="SCP" evidence="5">
    <location>
        <begin position="80"/>
        <end position="212"/>
    </location>
</feature>
<dbReference type="GO" id="GO:0005576">
    <property type="term" value="C:extracellular region"/>
    <property type="evidence" value="ECO:0007669"/>
    <property type="project" value="InterPro"/>
</dbReference>
<evidence type="ECO:0000256" key="4">
    <source>
        <dbReference type="SAM" id="SignalP"/>
    </source>
</evidence>
<feature type="region of interest" description="Disordered" evidence="3">
    <location>
        <begin position="40"/>
        <end position="61"/>
    </location>
</feature>
<dbReference type="EMBL" id="KZ451903">
    <property type="protein sequence ID" value="PKA64708.1"/>
    <property type="molecule type" value="Genomic_DNA"/>
</dbReference>
<dbReference type="CDD" id="cd05381">
    <property type="entry name" value="CAP_PR-1"/>
    <property type="match status" value="1"/>
</dbReference>
<dbReference type="Proteomes" id="UP000236161">
    <property type="component" value="Unassembled WGS sequence"/>
</dbReference>
<dbReference type="Pfam" id="PF00188">
    <property type="entry name" value="CAP"/>
    <property type="match status" value="1"/>
</dbReference>
<evidence type="ECO:0000256" key="3">
    <source>
        <dbReference type="SAM" id="MobiDB-lite"/>
    </source>
</evidence>
<organism evidence="6 7">
    <name type="scientific">Apostasia shenzhenica</name>
    <dbReference type="NCBI Taxonomy" id="1088818"/>
    <lineage>
        <taxon>Eukaryota</taxon>
        <taxon>Viridiplantae</taxon>
        <taxon>Streptophyta</taxon>
        <taxon>Embryophyta</taxon>
        <taxon>Tracheophyta</taxon>
        <taxon>Spermatophyta</taxon>
        <taxon>Magnoliopsida</taxon>
        <taxon>Liliopsida</taxon>
        <taxon>Asparagales</taxon>
        <taxon>Orchidaceae</taxon>
        <taxon>Apostasioideae</taxon>
        <taxon>Apostasia</taxon>
    </lineage>
</organism>
<dbReference type="OrthoDB" id="337038at2759"/>
<dbReference type="InterPro" id="IPR018244">
    <property type="entry name" value="Allrgn_V5/Tpx1_CS"/>
</dbReference>
<evidence type="ECO:0000256" key="1">
    <source>
        <dbReference type="ARBA" id="ARBA00003143"/>
    </source>
</evidence>
<evidence type="ECO:0000313" key="7">
    <source>
        <dbReference type="Proteomes" id="UP000236161"/>
    </source>
</evidence>
<dbReference type="PANTHER" id="PTHR10334">
    <property type="entry name" value="CYSTEINE-RICH SECRETORY PROTEIN-RELATED"/>
    <property type="match status" value="1"/>
</dbReference>
<dbReference type="PRINTS" id="PR00838">
    <property type="entry name" value="V5ALLERGEN"/>
</dbReference>
<comment type="function">
    <text evidence="1">Probably involved in the defense reaction of plants against pathogens.</text>
</comment>
<evidence type="ECO:0000256" key="2">
    <source>
        <dbReference type="ARBA" id="ARBA00023265"/>
    </source>
</evidence>
<keyword evidence="2" id="KW-0611">Plant defense</keyword>
<feature type="signal peptide" evidence="4">
    <location>
        <begin position="1"/>
        <end position="24"/>
    </location>
</feature>
<evidence type="ECO:0000259" key="5">
    <source>
        <dbReference type="SMART" id="SM00198"/>
    </source>
</evidence>
<dbReference type="InterPro" id="IPR035940">
    <property type="entry name" value="CAP_sf"/>
</dbReference>
<accession>A0A2I0BA75</accession>
<feature type="compositionally biased region" description="Low complexity" evidence="3">
    <location>
        <begin position="41"/>
        <end position="60"/>
    </location>
</feature>
<dbReference type="InterPro" id="IPR002413">
    <property type="entry name" value="V5_allergen-like"/>
</dbReference>
<keyword evidence="7" id="KW-1185">Reference proteome</keyword>
<dbReference type="PROSITE" id="PS01009">
    <property type="entry name" value="CRISP_1"/>
    <property type="match status" value="1"/>
</dbReference>
<dbReference type="FunFam" id="3.40.33.10:FF:000004">
    <property type="entry name" value="CAP, cysteine-rich secretory protein, antigen 5"/>
    <property type="match status" value="1"/>
</dbReference>
<reference evidence="6 7" key="1">
    <citation type="journal article" date="2017" name="Nature">
        <title>The Apostasia genome and the evolution of orchids.</title>
        <authorList>
            <person name="Zhang G.Q."/>
            <person name="Liu K.W."/>
            <person name="Li Z."/>
            <person name="Lohaus R."/>
            <person name="Hsiao Y.Y."/>
            <person name="Niu S.C."/>
            <person name="Wang J.Y."/>
            <person name="Lin Y.C."/>
            <person name="Xu Q."/>
            <person name="Chen L.J."/>
            <person name="Yoshida K."/>
            <person name="Fujiwara S."/>
            <person name="Wang Z.W."/>
            <person name="Zhang Y.Q."/>
            <person name="Mitsuda N."/>
            <person name="Wang M."/>
            <person name="Liu G.H."/>
            <person name="Pecoraro L."/>
            <person name="Huang H.X."/>
            <person name="Xiao X.J."/>
            <person name="Lin M."/>
            <person name="Wu X.Y."/>
            <person name="Wu W.L."/>
            <person name="Chen Y.Y."/>
            <person name="Chang S.B."/>
            <person name="Sakamoto S."/>
            <person name="Ohme-Takagi M."/>
            <person name="Yagi M."/>
            <person name="Zeng S.J."/>
            <person name="Shen C.Y."/>
            <person name="Yeh C.M."/>
            <person name="Luo Y.B."/>
            <person name="Tsai W.C."/>
            <person name="Van de Peer Y."/>
            <person name="Liu Z.J."/>
        </authorList>
    </citation>
    <scope>NUCLEOTIDE SEQUENCE [LARGE SCALE GENOMIC DNA]</scope>
    <source>
        <strain evidence="7">cv. Shenzhen</strain>
        <tissue evidence="6">Stem</tissue>
    </source>
</reference>
<dbReference type="SMART" id="SM00198">
    <property type="entry name" value="SCP"/>
    <property type="match status" value="1"/>
</dbReference>
<dbReference type="InterPro" id="IPR001283">
    <property type="entry name" value="CRISP-related"/>
</dbReference>
<evidence type="ECO:0000313" key="6">
    <source>
        <dbReference type="EMBL" id="PKA64708.1"/>
    </source>
</evidence>
<dbReference type="Gene3D" id="3.40.33.10">
    <property type="entry name" value="CAP"/>
    <property type="match status" value="1"/>
</dbReference>
<dbReference type="PROSITE" id="PS01010">
    <property type="entry name" value="CRISP_2"/>
    <property type="match status" value="1"/>
</dbReference>
<protein>
    <submittedName>
        <fullName evidence="6">Pathogenesis-related protein PR-1</fullName>
    </submittedName>
</protein>
<dbReference type="AlphaFoldDB" id="A0A2I0BA75"/>
<gene>
    <name evidence="6" type="primary">PR-1</name>
    <name evidence="6" type="ORF">AXF42_Ash007455</name>
</gene>